<keyword evidence="4" id="KW-0560">Oxidoreductase</keyword>
<dbReference type="GO" id="GO:0005506">
    <property type="term" value="F:iron ion binding"/>
    <property type="evidence" value="ECO:0007669"/>
    <property type="project" value="InterPro"/>
</dbReference>
<dbReference type="GO" id="GO:0020037">
    <property type="term" value="F:heme binding"/>
    <property type="evidence" value="ECO:0007669"/>
    <property type="project" value="InterPro"/>
</dbReference>
<dbReference type="GO" id="GO:0016705">
    <property type="term" value="F:oxidoreductase activity, acting on paired donors, with incorporation or reduction of molecular oxygen"/>
    <property type="evidence" value="ECO:0007669"/>
    <property type="project" value="InterPro"/>
</dbReference>
<dbReference type="InterPro" id="IPR002403">
    <property type="entry name" value="Cyt_P450_E_grp-IV"/>
</dbReference>
<organism evidence="9 10">
    <name type="scientific">Lysobacter enzymogenes</name>
    <dbReference type="NCBI Taxonomy" id="69"/>
    <lineage>
        <taxon>Bacteria</taxon>
        <taxon>Pseudomonadati</taxon>
        <taxon>Pseudomonadota</taxon>
        <taxon>Gammaproteobacteria</taxon>
        <taxon>Lysobacterales</taxon>
        <taxon>Lysobacteraceae</taxon>
        <taxon>Lysobacter</taxon>
    </lineage>
</organism>
<keyword evidence="8" id="KW-1133">Transmembrane helix</keyword>
<evidence type="ECO:0000256" key="5">
    <source>
        <dbReference type="ARBA" id="ARBA00023004"/>
    </source>
</evidence>
<dbReference type="Gene3D" id="1.10.630.10">
    <property type="entry name" value="Cytochrome P450"/>
    <property type="match status" value="1"/>
</dbReference>
<evidence type="ECO:0000256" key="4">
    <source>
        <dbReference type="ARBA" id="ARBA00023002"/>
    </source>
</evidence>
<gene>
    <name evidence="9" type="ORF">D9T17_16055</name>
</gene>
<comment type="similarity">
    <text evidence="1">Belongs to the cytochrome P450 family.</text>
</comment>
<feature type="binding site" description="axial binding residue" evidence="7">
    <location>
        <position position="355"/>
    </location>
    <ligand>
        <name>heme</name>
        <dbReference type="ChEBI" id="CHEBI:30413"/>
    </ligand>
    <ligandPart>
        <name>Fe</name>
        <dbReference type="ChEBI" id="CHEBI:18248"/>
    </ligandPart>
</feature>
<dbReference type="SUPFAM" id="SSF48264">
    <property type="entry name" value="Cytochrome P450"/>
    <property type="match status" value="1"/>
</dbReference>
<feature type="transmembrane region" description="Helical" evidence="8">
    <location>
        <begin position="211"/>
        <end position="238"/>
    </location>
</feature>
<evidence type="ECO:0000256" key="6">
    <source>
        <dbReference type="ARBA" id="ARBA00023033"/>
    </source>
</evidence>
<dbReference type="Proteomes" id="UP000275910">
    <property type="component" value="Unassembled WGS sequence"/>
</dbReference>
<proteinExistence type="inferred from homology"/>
<dbReference type="PANTHER" id="PTHR24291:SF50">
    <property type="entry name" value="BIFUNCTIONAL ALBAFLAVENONE MONOOXYGENASE_TERPENE SYNTHASE"/>
    <property type="match status" value="1"/>
</dbReference>
<dbReference type="GO" id="GO:0004497">
    <property type="term" value="F:monooxygenase activity"/>
    <property type="evidence" value="ECO:0007669"/>
    <property type="project" value="UniProtKB-KW"/>
</dbReference>
<keyword evidence="8" id="KW-0812">Transmembrane</keyword>
<evidence type="ECO:0000256" key="8">
    <source>
        <dbReference type="SAM" id="Phobius"/>
    </source>
</evidence>
<keyword evidence="6" id="KW-0503">Monooxygenase</keyword>
<dbReference type="PANTHER" id="PTHR24291">
    <property type="entry name" value="CYTOCHROME P450 FAMILY 4"/>
    <property type="match status" value="1"/>
</dbReference>
<dbReference type="InterPro" id="IPR036396">
    <property type="entry name" value="Cyt_P450_sf"/>
</dbReference>
<sequence length="411" mass="46309">MTERTTNAEVISIDHLLERVRQEGPVLDFQGDVVGIFDPVLAVKVDKANTDRLTVPDSLIDFLGLRKSRDPLAWSVVRTVLIEQSGRLSEPEHLRGLYSRMQAFLAQRAGSVRNLSELSWWTISQSLLPMLIDGLDEADTDALIGEQKARYNGIVLQNFSPWQRIVDFGRSRRAARAVSRQIRQRLRDGVRREDFLQSLLPLAERIGTDRVAYLVSVVLAGMSGLPGITAASLAYAMYRFPEWRERIRAETTALSLDALCALPMRELPCTARFIKETIRVWPGLFALRRPAFHDIEVDGIRVKKDGAYEISSYYQHHCPHYWEAPDVFDPDRWLASRRQSNKGAFVPFGFSSRACIGSSVGHAQLVLFCALLTRDFDIQVQEQPKPWMQLEGFAIPVDFTGIATPRGAAAA</sequence>
<keyword evidence="5 7" id="KW-0408">Iron</keyword>
<evidence type="ECO:0000256" key="2">
    <source>
        <dbReference type="ARBA" id="ARBA00022617"/>
    </source>
</evidence>
<reference evidence="9 10" key="1">
    <citation type="submission" date="2018-10" db="EMBL/GenBank/DDBJ databases">
        <title>The genome of Lysobacter enzymogenes OH11.</title>
        <authorList>
            <person name="Liu F."/>
            <person name="Zhao Y."/>
            <person name="Qian G."/>
            <person name="Chen Y."/>
            <person name="Xu H."/>
        </authorList>
    </citation>
    <scope>NUCLEOTIDE SEQUENCE [LARGE SCALE GENOMIC DNA]</scope>
    <source>
        <strain evidence="9 10">OH11</strain>
    </source>
</reference>
<evidence type="ECO:0000313" key="10">
    <source>
        <dbReference type="Proteomes" id="UP000275910"/>
    </source>
</evidence>
<dbReference type="Pfam" id="PF00067">
    <property type="entry name" value="p450"/>
    <property type="match status" value="1"/>
</dbReference>
<accession>A0A3N2REQ6</accession>
<dbReference type="RefSeq" id="WP_123648374.1">
    <property type="nucleotide sequence ID" value="NZ_RCTY01000040.1"/>
</dbReference>
<evidence type="ECO:0000256" key="1">
    <source>
        <dbReference type="ARBA" id="ARBA00010617"/>
    </source>
</evidence>
<keyword evidence="3 7" id="KW-0479">Metal-binding</keyword>
<evidence type="ECO:0000313" key="9">
    <source>
        <dbReference type="EMBL" id="ROU05937.1"/>
    </source>
</evidence>
<evidence type="ECO:0000256" key="7">
    <source>
        <dbReference type="PIRSR" id="PIRSR602403-1"/>
    </source>
</evidence>
<dbReference type="InterPro" id="IPR001128">
    <property type="entry name" value="Cyt_P450"/>
</dbReference>
<comment type="cofactor">
    <cofactor evidence="7">
        <name>heme</name>
        <dbReference type="ChEBI" id="CHEBI:30413"/>
    </cofactor>
</comment>
<keyword evidence="2 7" id="KW-0349">Heme</keyword>
<dbReference type="InterPro" id="IPR050196">
    <property type="entry name" value="Cytochrome_P450_Monoox"/>
</dbReference>
<dbReference type="PRINTS" id="PR00465">
    <property type="entry name" value="EP450IV"/>
</dbReference>
<protein>
    <submittedName>
        <fullName evidence="9">Cytochrome P450</fullName>
    </submittedName>
</protein>
<dbReference type="EMBL" id="RCTY01000040">
    <property type="protein sequence ID" value="ROU05937.1"/>
    <property type="molecule type" value="Genomic_DNA"/>
</dbReference>
<comment type="caution">
    <text evidence="9">The sequence shown here is derived from an EMBL/GenBank/DDBJ whole genome shotgun (WGS) entry which is preliminary data.</text>
</comment>
<keyword evidence="8" id="KW-0472">Membrane</keyword>
<dbReference type="CDD" id="cd00302">
    <property type="entry name" value="cytochrome_P450"/>
    <property type="match status" value="1"/>
</dbReference>
<name>A0A3N2REQ6_LYSEN</name>
<dbReference type="AlphaFoldDB" id="A0A3N2REQ6"/>
<evidence type="ECO:0000256" key="3">
    <source>
        <dbReference type="ARBA" id="ARBA00022723"/>
    </source>
</evidence>